<dbReference type="SMART" id="SM00421">
    <property type="entry name" value="HTH_LUXR"/>
    <property type="match status" value="1"/>
</dbReference>
<evidence type="ECO:0000313" key="2">
    <source>
        <dbReference type="EMBL" id="QSR24857.1"/>
    </source>
</evidence>
<dbReference type="SUPFAM" id="SSF46894">
    <property type="entry name" value="C-terminal effector domain of the bipartite response regulators"/>
    <property type="match status" value="1"/>
</dbReference>
<dbReference type="InterPro" id="IPR027417">
    <property type="entry name" value="P-loop_NTPase"/>
</dbReference>
<dbReference type="CDD" id="cd06170">
    <property type="entry name" value="LuxR_C_like"/>
    <property type="match status" value="1"/>
</dbReference>
<dbReference type="Gene3D" id="1.10.10.10">
    <property type="entry name" value="Winged helix-like DNA-binding domain superfamily/Winged helix DNA-binding domain"/>
    <property type="match status" value="1"/>
</dbReference>
<dbReference type="InterPro" id="IPR049945">
    <property type="entry name" value="AAA_22"/>
</dbReference>
<dbReference type="RefSeq" id="WP_207008824.1">
    <property type="nucleotide sequence ID" value="NZ_CP022295.1"/>
</dbReference>
<dbReference type="SUPFAM" id="SSF52540">
    <property type="entry name" value="P-loop containing nucleoside triphosphate hydrolases"/>
    <property type="match status" value="1"/>
</dbReference>
<protein>
    <submittedName>
        <fullName evidence="2">LuxR family transcriptional regulator</fullName>
    </submittedName>
</protein>
<reference evidence="2 3" key="1">
    <citation type="submission" date="2017-06" db="EMBL/GenBank/DDBJ databases">
        <title>Complete Genome Sequence of the Soil Carbazole-Degrading Bacterium Nocardioides aromaticivorans IC177.</title>
        <authorList>
            <person name="Vejarano F."/>
            <person name="Suzuki-Minakuchi C."/>
            <person name="Ohtsubo Y."/>
            <person name="Tsuda M."/>
            <person name="Okada K."/>
            <person name="Nojiri H."/>
        </authorList>
    </citation>
    <scope>NUCLEOTIDE SEQUENCE [LARGE SCALE GENOMIC DNA]</scope>
    <source>
        <strain evidence="2 3">IC177</strain>
    </source>
</reference>
<dbReference type="InterPro" id="IPR036388">
    <property type="entry name" value="WH-like_DNA-bd_sf"/>
</dbReference>
<dbReference type="PRINTS" id="PR00364">
    <property type="entry name" value="DISEASERSIST"/>
</dbReference>
<feature type="domain" description="HTH luxR-type" evidence="1">
    <location>
        <begin position="701"/>
        <end position="766"/>
    </location>
</feature>
<evidence type="ECO:0000313" key="3">
    <source>
        <dbReference type="Proteomes" id="UP000662818"/>
    </source>
</evidence>
<organism evidence="2 3">
    <name type="scientific">Nocardioides aromaticivorans</name>
    <dbReference type="NCBI Taxonomy" id="200618"/>
    <lineage>
        <taxon>Bacteria</taxon>
        <taxon>Bacillati</taxon>
        <taxon>Actinomycetota</taxon>
        <taxon>Actinomycetes</taxon>
        <taxon>Propionibacteriales</taxon>
        <taxon>Nocardioidaceae</taxon>
        <taxon>Nocardioides</taxon>
    </lineage>
</organism>
<dbReference type="Pfam" id="PF13401">
    <property type="entry name" value="AAA_22"/>
    <property type="match status" value="1"/>
</dbReference>
<dbReference type="InterPro" id="IPR000792">
    <property type="entry name" value="Tscrpt_reg_LuxR_C"/>
</dbReference>
<dbReference type="EMBL" id="CP022295">
    <property type="protein sequence ID" value="QSR24857.1"/>
    <property type="molecule type" value="Genomic_DNA"/>
</dbReference>
<dbReference type="SUPFAM" id="SSF48452">
    <property type="entry name" value="TPR-like"/>
    <property type="match status" value="1"/>
</dbReference>
<dbReference type="PANTHER" id="PTHR47691:SF3">
    <property type="entry name" value="HTH-TYPE TRANSCRIPTIONAL REGULATOR RV0890C-RELATED"/>
    <property type="match status" value="1"/>
</dbReference>
<evidence type="ECO:0000259" key="1">
    <source>
        <dbReference type="PROSITE" id="PS50043"/>
    </source>
</evidence>
<dbReference type="Pfam" id="PF00196">
    <property type="entry name" value="GerE"/>
    <property type="match status" value="1"/>
</dbReference>
<dbReference type="InterPro" id="IPR011990">
    <property type="entry name" value="TPR-like_helical_dom_sf"/>
</dbReference>
<name>A0ABX7PGL1_9ACTN</name>
<dbReference type="InterPro" id="IPR016032">
    <property type="entry name" value="Sig_transdc_resp-reg_C-effctor"/>
</dbReference>
<dbReference type="Gene3D" id="3.40.50.300">
    <property type="entry name" value="P-loop containing nucleotide triphosphate hydrolases"/>
    <property type="match status" value="1"/>
</dbReference>
<dbReference type="Proteomes" id="UP000662818">
    <property type="component" value="Chromosome"/>
</dbReference>
<gene>
    <name evidence="2" type="ORF">CFH99_04410</name>
</gene>
<dbReference type="PANTHER" id="PTHR47691">
    <property type="entry name" value="REGULATOR-RELATED"/>
    <property type="match status" value="1"/>
</dbReference>
<accession>A0ABX7PGL1</accession>
<dbReference type="PRINTS" id="PR00038">
    <property type="entry name" value="HTHLUXR"/>
</dbReference>
<sequence>MASLSPKLASTTAAELTSFVGRRNDLTSVRQLFSVTRLVTLTGIGGVGKTRLALQVAGEMRRAFPDGVHLVELASLTDPDLVPQAVIDALDLPEQRVADPMSALSDFLRERRLLLILDNCEHLVDATADLLDQVLRGAPDVSVLVTSRQALRIGGEHIYPVPPLLVPDPEDTLAPGSAGRYPSVALFADRSAAVVPGFAVTPDNEAAVVRLCHRLEGIPLALELAAVRLRVLTVDELASRLDDRFQVLREGNRNLPRRHRTLQSLIDWSHDLCTEAERLLWARASVFAGGFGADSAEAVCADQALPAADVLDTIAGLVDKSILVREEHGRNVRFRMLETLREYGRARLTESGEQPAVARRHRDWFAHLIATASQEWAGPRQEDWATRLRLDHPDIRAALEYCVSEPGEARVGLGMSGELWFWGAMDHMSEASIWLDRLLALDHEPSRERAWALTMRGFNCIFVGGDPAVLDRCAREAIEIATAIDDAAAIAFAHHLAAYRRSVGSPDDLATAVSLFLEALAEYAAAGVPTQYADGLRVELAATYIALQDIDAADALVDEMYARCSAAGESWNHSYALWLRGMLALIRHDLDAAERDLAEALRIKGPFRDTLGLALTLEVASWTAAAQGDGARAAVLLGGTDVVWRSLGSRMLRGRRTRYEAQARAEVGDGLFDDAYRRGSALTVDETVAFALRHETPEAAPAPVDSPLTPREREVADLVAEGMSNKEIAAKLVISLRTAEGHVEKILSKLGFKTRAQIATWIAAQHAGSPHA</sequence>
<keyword evidence="3" id="KW-1185">Reference proteome</keyword>
<dbReference type="PROSITE" id="PS50043">
    <property type="entry name" value="HTH_LUXR_2"/>
    <property type="match status" value="1"/>
</dbReference>
<proteinExistence type="predicted"/>